<organism evidence="8 9">
    <name type="scientific">Synchytrium microbalum</name>
    <dbReference type="NCBI Taxonomy" id="1806994"/>
    <lineage>
        <taxon>Eukaryota</taxon>
        <taxon>Fungi</taxon>
        <taxon>Fungi incertae sedis</taxon>
        <taxon>Chytridiomycota</taxon>
        <taxon>Chytridiomycota incertae sedis</taxon>
        <taxon>Chytridiomycetes</taxon>
        <taxon>Synchytriales</taxon>
        <taxon>Synchytriaceae</taxon>
        <taxon>Synchytrium</taxon>
    </lineage>
</organism>
<dbReference type="AlphaFoldDB" id="A0A507C9L5"/>
<comment type="similarity">
    <text evidence="5">Belongs to the CIMIP2 family.</text>
</comment>
<keyword evidence="2" id="KW-0963">Cytoplasm</keyword>
<dbReference type="GeneID" id="42002940"/>
<evidence type="ECO:0000313" key="8">
    <source>
        <dbReference type="EMBL" id="TPX36038.1"/>
    </source>
</evidence>
<feature type="region of interest" description="Disordered" evidence="6">
    <location>
        <begin position="261"/>
        <end position="303"/>
    </location>
</feature>
<name>A0A507C9L5_9FUNG</name>
<gene>
    <name evidence="8" type="ORF">SmJEL517_g01715</name>
</gene>
<evidence type="ECO:0000256" key="5">
    <source>
        <dbReference type="ARBA" id="ARBA00035661"/>
    </source>
</evidence>
<proteinExistence type="inferred from homology"/>
<evidence type="ECO:0000313" key="9">
    <source>
        <dbReference type="Proteomes" id="UP000319731"/>
    </source>
</evidence>
<dbReference type="InterPro" id="IPR018902">
    <property type="entry name" value="CMI2A-C-like_dom"/>
</dbReference>
<protein>
    <recommendedName>
        <fullName evidence="7">Ciliary microtubule inner protein 2A-C-like domain-containing protein</fullName>
    </recommendedName>
</protein>
<dbReference type="OrthoDB" id="2019884at2759"/>
<feature type="domain" description="Ciliary microtubule inner protein 2A-C-like" evidence="7">
    <location>
        <begin position="89"/>
        <end position="118"/>
    </location>
</feature>
<dbReference type="Proteomes" id="UP000319731">
    <property type="component" value="Unassembled WGS sequence"/>
</dbReference>
<comment type="subcellular location">
    <subcellularLocation>
        <location evidence="1">Cytoplasm</location>
        <location evidence="1">Cytoskeleton</location>
        <location evidence="1">Cilium axoneme</location>
    </subcellularLocation>
</comment>
<evidence type="ECO:0000256" key="4">
    <source>
        <dbReference type="ARBA" id="ARBA00023273"/>
    </source>
</evidence>
<evidence type="ECO:0000256" key="1">
    <source>
        <dbReference type="ARBA" id="ARBA00004430"/>
    </source>
</evidence>
<feature type="domain" description="Ciliary microtubule inner protein 2A-C-like" evidence="7">
    <location>
        <begin position="8"/>
        <end position="50"/>
    </location>
</feature>
<dbReference type="Pfam" id="PF10629">
    <property type="entry name" value="CMI2B-like"/>
    <property type="match status" value="2"/>
</dbReference>
<dbReference type="PANTHER" id="PTHR22146:SF8">
    <property type="entry name" value="PROTEIN FAM166B"/>
    <property type="match status" value="1"/>
</dbReference>
<evidence type="ECO:0000259" key="7">
    <source>
        <dbReference type="Pfam" id="PF10629"/>
    </source>
</evidence>
<dbReference type="GO" id="GO:0005930">
    <property type="term" value="C:axoneme"/>
    <property type="evidence" value="ECO:0007669"/>
    <property type="project" value="UniProtKB-SubCell"/>
</dbReference>
<dbReference type="EMBL" id="QEAO01000006">
    <property type="protein sequence ID" value="TPX36038.1"/>
    <property type="molecule type" value="Genomic_DNA"/>
</dbReference>
<evidence type="ECO:0000256" key="6">
    <source>
        <dbReference type="SAM" id="MobiDB-lite"/>
    </source>
</evidence>
<reference evidence="8 9" key="1">
    <citation type="journal article" date="2019" name="Sci. Rep.">
        <title>Comparative genomics of chytrid fungi reveal insights into the obligate biotrophic and pathogenic lifestyle of Synchytrium endobioticum.</title>
        <authorList>
            <person name="van de Vossenberg B.T.L.H."/>
            <person name="Warris S."/>
            <person name="Nguyen H.D.T."/>
            <person name="van Gent-Pelzer M.P.E."/>
            <person name="Joly D.L."/>
            <person name="van de Geest H.C."/>
            <person name="Bonants P.J.M."/>
            <person name="Smith D.S."/>
            <person name="Levesque C.A."/>
            <person name="van der Lee T.A.J."/>
        </authorList>
    </citation>
    <scope>NUCLEOTIDE SEQUENCE [LARGE SCALE GENOMIC DNA]</scope>
    <source>
        <strain evidence="8 9">JEL517</strain>
    </source>
</reference>
<comment type="caution">
    <text evidence="8">The sequence shown here is derived from an EMBL/GenBank/DDBJ whole genome shotgun (WGS) entry which is preliminary data.</text>
</comment>
<dbReference type="RefSeq" id="XP_031026423.1">
    <property type="nucleotide sequence ID" value="XM_031167643.1"/>
</dbReference>
<evidence type="ECO:0000256" key="3">
    <source>
        <dbReference type="ARBA" id="ARBA00023212"/>
    </source>
</evidence>
<feature type="compositionally biased region" description="Basic and acidic residues" evidence="6">
    <location>
        <begin position="279"/>
        <end position="288"/>
    </location>
</feature>
<keyword evidence="4" id="KW-0966">Cell projection</keyword>
<sequence>MGFKEELSFAPGYSGFIPTLGESFGHTFGIATKQILDENLSLKQGRIQKEREAAKAARRAAAKQPEHNVVWGQEKTWATGDDRFSFPPVPGYTGYIPRSKEHFGHSYVQTTSESLSEFQGMMARKNELPPRVKAVKNAHQPLIPEPTYEGDQRPHLFQYTSYAGSPSPSRLPGRDAPRTFPSGYTGFVPRKQNIFGESYSASVKKAIDEFTAPKQAVEDRTRHEKALIHKQPIPGFTGFIPSASRTIAQTFGRTTLIAYDSFNNRDERGKPAPSQDDVPIAKKLKDQRPIPGYRGHIPGKQDL</sequence>
<evidence type="ECO:0000256" key="2">
    <source>
        <dbReference type="ARBA" id="ARBA00022490"/>
    </source>
</evidence>
<dbReference type="PANTHER" id="PTHR22146">
    <property type="entry name" value="CAT EYE SYNDROME CRITICAL REGION PROTEIN 6"/>
    <property type="match status" value="1"/>
</dbReference>
<keyword evidence="9" id="KW-1185">Reference proteome</keyword>
<accession>A0A507C9L5</accession>
<keyword evidence="3" id="KW-0206">Cytoskeleton</keyword>